<evidence type="ECO:0000256" key="2">
    <source>
        <dbReference type="ARBA" id="ARBA00001946"/>
    </source>
</evidence>
<reference evidence="16" key="1">
    <citation type="submission" date="2016-11" db="UniProtKB">
        <authorList>
            <consortium name="WormBaseParasite"/>
        </authorList>
    </citation>
    <scope>IDENTIFICATION</scope>
</reference>
<protein>
    <recommendedName>
        <fullName evidence="5">DNA topoisomerase (ATP-hydrolyzing)</fullName>
        <ecNumber evidence="5">5.6.2.2</ecNumber>
    </recommendedName>
</protein>
<feature type="active site" description="O-(5'-phospho-DNA)-tyrosine intermediate" evidence="12">
    <location>
        <position position="87"/>
    </location>
</feature>
<keyword evidence="11" id="KW-0539">Nucleus</keyword>
<dbReference type="Gene3D" id="3.40.1360.10">
    <property type="match status" value="1"/>
</dbReference>
<evidence type="ECO:0000256" key="3">
    <source>
        <dbReference type="ARBA" id="ARBA00004123"/>
    </source>
</evidence>
<evidence type="ECO:0000313" key="15">
    <source>
        <dbReference type="Proteomes" id="UP000095287"/>
    </source>
</evidence>
<dbReference type="EC" id="5.6.2.2" evidence="5"/>
<dbReference type="InterPro" id="IPR013049">
    <property type="entry name" value="Spo11/TopoVI_A_N"/>
</dbReference>
<evidence type="ECO:0000259" key="14">
    <source>
        <dbReference type="Pfam" id="PF21180"/>
    </source>
</evidence>
<keyword evidence="6" id="KW-0479">Metal-binding</keyword>
<keyword evidence="9 12" id="KW-0238">DNA-binding</keyword>
<proteinExistence type="inferred from homology"/>
<dbReference type="GO" id="GO:0007131">
    <property type="term" value="P:reciprocal meiotic recombination"/>
    <property type="evidence" value="ECO:0007669"/>
    <property type="project" value="TreeGrafter"/>
</dbReference>
<dbReference type="Proteomes" id="UP000095287">
    <property type="component" value="Unplaced"/>
</dbReference>
<comment type="catalytic activity">
    <reaction evidence="1 12">
        <text>ATP-dependent breakage, passage and rejoining of double-stranded DNA.</text>
        <dbReference type="EC" id="5.6.2.2"/>
    </reaction>
</comment>
<sequence length="338" mass="38168">MASHHVLTSEHRDAILELIEEVVFDFIDQLRKGESLCLRTVMTDGKVHSIKLTLKNVEKFALIVRALALIHNKLVLNSMATRRDVFYEQKRLYGSQRMFDASVTSICRLLNCTRRDLNLLSTSRGLMIGKLLFDDGISCQGATLSVQESLLTKRVLEVGRFVLVVEKDATFQKLLQENFTQLFPEALLVTGRGYPDICTRNVVRSIVETANIPCFCLTDADPHGVAIFMTYKYGAETPSAVNENCFIPDIIWLGMLPSDAKQLPIDGDQFLRLQPGDKKRVNALLGRALTLNELTVVEELQLMVREDFKLELEAISGISDGYMSKFYIPQCLQRLGYL</sequence>
<evidence type="ECO:0000256" key="7">
    <source>
        <dbReference type="ARBA" id="ARBA00022842"/>
    </source>
</evidence>
<dbReference type="Pfam" id="PF04406">
    <property type="entry name" value="TP6A_N"/>
    <property type="match status" value="1"/>
</dbReference>
<dbReference type="WBParaSite" id="L893_g21672.t1">
    <property type="protein sequence ID" value="L893_g21672.t1"/>
    <property type="gene ID" value="L893_g21672"/>
</dbReference>
<dbReference type="Gene3D" id="1.10.10.10">
    <property type="entry name" value="Winged helix-like DNA-binding domain superfamily/Winged helix DNA-binding domain"/>
    <property type="match status" value="1"/>
</dbReference>
<dbReference type="InterPro" id="IPR036388">
    <property type="entry name" value="WH-like_DNA-bd_sf"/>
</dbReference>
<evidence type="ECO:0000256" key="1">
    <source>
        <dbReference type="ARBA" id="ARBA00000185"/>
    </source>
</evidence>
<evidence type="ECO:0000256" key="9">
    <source>
        <dbReference type="ARBA" id="ARBA00023125"/>
    </source>
</evidence>
<comment type="subcellular location">
    <subcellularLocation>
        <location evidence="3">Nucleus</location>
    </subcellularLocation>
</comment>
<dbReference type="InterPro" id="IPR013048">
    <property type="entry name" value="Meiotic_Spo11"/>
</dbReference>
<dbReference type="PRINTS" id="PR01551">
    <property type="entry name" value="SPO11HOMOLOG"/>
</dbReference>
<comment type="cofactor">
    <cofactor evidence="2">
        <name>Mg(2+)</name>
        <dbReference type="ChEBI" id="CHEBI:18420"/>
    </cofactor>
</comment>
<dbReference type="GO" id="GO:0005524">
    <property type="term" value="F:ATP binding"/>
    <property type="evidence" value="ECO:0007669"/>
    <property type="project" value="InterPro"/>
</dbReference>
<organism evidence="15 16">
    <name type="scientific">Steinernema glaseri</name>
    <dbReference type="NCBI Taxonomy" id="37863"/>
    <lineage>
        <taxon>Eukaryota</taxon>
        <taxon>Metazoa</taxon>
        <taxon>Ecdysozoa</taxon>
        <taxon>Nematoda</taxon>
        <taxon>Chromadorea</taxon>
        <taxon>Rhabditida</taxon>
        <taxon>Tylenchina</taxon>
        <taxon>Panagrolaimomorpha</taxon>
        <taxon>Strongyloidoidea</taxon>
        <taxon>Steinernematidae</taxon>
        <taxon>Steinernema</taxon>
    </lineage>
</organism>
<dbReference type="InterPro" id="IPR034136">
    <property type="entry name" value="TOPRIM_Topo6A/Spo11"/>
</dbReference>
<dbReference type="SUPFAM" id="SSF56726">
    <property type="entry name" value="DNA topoisomerase IV, alpha subunit"/>
    <property type="match status" value="1"/>
</dbReference>
<dbReference type="CDD" id="cd00223">
    <property type="entry name" value="TOPRIM_TopoIIB_SPO"/>
    <property type="match status" value="1"/>
</dbReference>
<evidence type="ECO:0000256" key="6">
    <source>
        <dbReference type="ARBA" id="ARBA00022723"/>
    </source>
</evidence>
<dbReference type="GO" id="GO:0000706">
    <property type="term" value="P:meiotic DNA double-strand break processing"/>
    <property type="evidence" value="ECO:0007669"/>
    <property type="project" value="TreeGrafter"/>
</dbReference>
<evidence type="ECO:0000256" key="8">
    <source>
        <dbReference type="ARBA" id="ARBA00023029"/>
    </source>
</evidence>
<keyword evidence="15" id="KW-1185">Reference proteome</keyword>
<feature type="domain" description="Spo11/DNA topoisomerase VI subunit A N-terminal" evidence="13">
    <location>
        <begin position="59"/>
        <end position="118"/>
    </location>
</feature>
<evidence type="ECO:0000313" key="16">
    <source>
        <dbReference type="WBParaSite" id="L893_g21672.t1"/>
    </source>
</evidence>
<evidence type="ECO:0000259" key="13">
    <source>
        <dbReference type="Pfam" id="PF04406"/>
    </source>
</evidence>
<dbReference type="AlphaFoldDB" id="A0A1I7Z0R6"/>
<dbReference type="PANTHER" id="PTHR10848">
    <property type="entry name" value="MEIOTIC RECOMBINATION PROTEIN SPO11"/>
    <property type="match status" value="1"/>
</dbReference>
<keyword evidence="10 12" id="KW-0413">Isomerase</keyword>
<evidence type="ECO:0000256" key="11">
    <source>
        <dbReference type="ARBA" id="ARBA00023242"/>
    </source>
</evidence>
<keyword evidence="7" id="KW-0460">Magnesium</keyword>
<dbReference type="InterPro" id="IPR036078">
    <property type="entry name" value="Spo11/TopoVI_A_sf"/>
</dbReference>
<keyword evidence="8 12" id="KW-0799">Topoisomerase</keyword>
<evidence type="ECO:0000256" key="4">
    <source>
        <dbReference type="ARBA" id="ARBA00006559"/>
    </source>
</evidence>
<name>A0A1I7Z0R6_9BILA</name>
<dbReference type="GO" id="GO:0003677">
    <property type="term" value="F:DNA binding"/>
    <property type="evidence" value="ECO:0007669"/>
    <property type="project" value="UniProtKB-UniRule"/>
</dbReference>
<dbReference type="GO" id="GO:0042138">
    <property type="term" value="P:meiotic DNA double-strand break formation"/>
    <property type="evidence" value="ECO:0007669"/>
    <property type="project" value="InterPro"/>
</dbReference>
<dbReference type="PROSITE" id="PS52041">
    <property type="entry name" value="TOPO_IIB"/>
    <property type="match status" value="1"/>
</dbReference>
<dbReference type="PANTHER" id="PTHR10848:SF0">
    <property type="entry name" value="MEIOTIC RECOMBINATION PROTEIN SPO11"/>
    <property type="match status" value="1"/>
</dbReference>
<dbReference type="Pfam" id="PF21180">
    <property type="entry name" value="TOP6A-Spo11_Toprim"/>
    <property type="match status" value="1"/>
</dbReference>
<dbReference type="PRINTS" id="PR01550">
    <property type="entry name" value="TOP6AFAMILY"/>
</dbReference>
<dbReference type="GO" id="GO:0000228">
    <property type="term" value="C:nuclear chromosome"/>
    <property type="evidence" value="ECO:0007669"/>
    <property type="project" value="TreeGrafter"/>
</dbReference>
<dbReference type="GO" id="GO:0003918">
    <property type="term" value="F:DNA topoisomerase type II (double strand cut, ATP-hydrolyzing) activity"/>
    <property type="evidence" value="ECO:0007669"/>
    <property type="project" value="UniProtKB-UniRule"/>
</dbReference>
<evidence type="ECO:0000256" key="5">
    <source>
        <dbReference type="ARBA" id="ARBA00012895"/>
    </source>
</evidence>
<dbReference type="GO" id="GO:0046872">
    <property type="term" value="F:metal ion binding"/>
    <property type="evidence" value="ECO:0007669"/>
    <property type="project" value="UniProtKB-KW"/>
</dbReference>
<evidence type="ECO:0000256" key="12">
    <source>
        <dbReference type="PROSITE-ProRule" id="PRU01385"/>
    </source>
</evidence>
<accession>A0A1I7Z0R6</accession>
<feature type="domain" description="Topoisomerase 6 subunit A/Spo11 TOPRIM" evidence="14">
    <location>
        <begin position="161"/>
        <end position="330"/>
    </location>
</feature>
<comment type="similarity">
    <text evidence="4 12">Belongs to the TOP6A family.</text>
</comment>
<dbReference type="InterPro" id="IPR002815">
    <property type="entry name" value="Spo11/TopoVI_A"/>
</dbReference>
<evidence type="ECO:0000256" key="10">
    <source>
        <dbReference type="ARBA" id="ARBA00023235"/>
    </source>
</evidence>